<keyword evidence="2" id="KW-1185">Reference proteome</keyword>
<dbReference type="Proteomes" id="UP000308768">
    <property type="component" value="Unassembled WGS sequence"/>
</dbReference>
<evidence type="ECO:0000313" key="1">
    <source>
        <dbReference type="EMBL" id="TKA53372.1"/>
    </source>
</evidence>
<protein>
    <recommendedName>
        <fullName evidence="3">Reverse transcriptase zinc-binding domain-containing protein</fullName>
    </recommendedName>
</protein>
<dbReference type="OrthoDB" id="3261222at2759"/>
<name>A0A4U0VVJ8_9PEZI</name>
<dbReference type="AlphaFoldDB" id="A0A4U0VVJ8"/>
<evidence type="ECO:0008006" key="3">
    <source>
        <dbReference type="Google" id="ProtNLM"/>
    </source>
</evidence>
<evidence type="ECO:0000313" key="2">
    <source>
        <dbReference type="Proteomes" id="UP000308768"/>
    </source>
</evidence>
<reference evidence="1 2" key="1">
    <citation type="submission" date="2017-03" db="EMBL/GenBank/DDBJ databases">
        <title>Genomes of endolithic fungi from Antarctica.</title>
        <authorList>
            <person name="Coleine C."/>
            <person name="Masonjones S."/>
            <person name="Stajich J.E."/>
        </authorList>
    </citation>
    <scope>NUCLEOTIDE SEQUENCE [LARGE SCALE GENOMIC DNA]</scope>
    <source>
        <strain evidence="1 2">CCFEE 5187</strain>
    </source>
</reference>
<accession>A0A4U0VVJ8</accession>
<proteinExistence type="predicted"/>
<organism evidence="1 2">
    <name type="scientific">Cryomyces minteri</name>
    <dbReference type="NCBI Taxonomy" id="331657"/>
    <lineage>
        <taxon>Eukaryota</taxon>
        <taxon>Fungi</taxon>
        <taxon>Dikarya</taxon>
        <taxon>Ascomycota</taxon>
        <taxon>Pezizomycotina</taxon>
        <taxon>Dothideomycetes</taxon>
        <taxon>Dothideomycetes incertae sedis</taxon>
        <taxon>Cryomyces</taxon>
    </lineage>
</organism>
<dbReference type="EMBL" id="NAJN01002390">
    <property type="protein sequence ID" value="TKA53372.1"/>
    <property type="molecule type" value="Genomic_DNA"/>
</dbReference>
<sequence>MAELVLINDVAKCLCEVFAIMTAEEAQKAYKERLNLVNIRFRKGGIVEVVVHDLDEAAILSQIRTGRARVNKYLSKIGAAESELCEHCQRIEPTPRLLFTCSKWEHLHSNMRAAHGSRYSDLSYALGGYKDTAQDGELSKWKPDLKAVRATIEFVLATKRLDYVPSRDTQLSQTQDTEA</sequence>
<gene>
    <name evidence="1" type="ORF">B0A49_10910</name>
</gene>
<comment type="caution">
    <text evidence="1">The sequence shown here is derived from an EMBL/GenBank/DDBJ whole genome shotgun (WGS) entry which is preliminary data.</text>
</comment>